<dbReference type="PROSITE" id="PS00150">
    <property type="entry name" value="ACYLPHOSPHATASE_1"/>
    <property type="match status" value="1"/>
</dbReference>
<gene>
    <name evidence="9" type="ORF">DES48_101332</name>
</gene>
<dbReference type="OrthoDB" id="9808093at2"/>
<dbReference type="InterPro" id="IPR036046">
    <property type="entry name" value="Acylphosphatase-like_dom_sf"/>
</dbReference>
<feature type="domain" description="Acylphosphatase-like" evidence="8">
    <location>
        <begin position="5"/>
        <end position="93"/>
    </location>
</feature>
<dbReference type="InterPro" id="IPR020456">
    <property type="entry name" value="Acylphosphatase"/>
</dbReference>
<evidence type="ECO:0000256" key="5">
    <source>
        <dbReference type="PROSITE-ProRule" id="PRU00520"/>
    </source>
</evidence>
<evidence type="ECO:0000256" key="2">
    <source>
        <dbReference type="ARBA" id="ARBA00012150"/>
    </source>
</evidence>
<protein>
    <recommendedName>
        <fullName evidence="3 5">Acylphosphatase</fullName>
        <ecNumber evidence="2 5">3.6.1.7</ecNumber>
    </recommendedName>
</protein>
<evidence type="ECO:0000259" key="8">
    <source>
        <dbReference type="PROSITE" id="PS51160"/>
    </source>
</evidence>
<evidence type="ECO:0000256" key="1">
    <source>
        <dbReference type="ARBA" id="ARBA00005614"/>
    </source>
</evidence>
<dbReference type="EC" id="3.6.1.7" evidence="2 5"/>
<comment type="catalytic activity">
    <reaction evidence="4 5 6">
        <text>an acyl phosphate + H2O = a carboxylate + phosphate + H(+)</text>
        <dbReference type="Rhea" id="RHEA:14965"/>
        <dbReference type="ChEBI" id="CHEBI:15377"/>
        <dbReference type="ChEBI" id="CHEBI:15378"/>
        <dbReference type="ChEBI" id="CHEBI:29067"/>
        <dbReference type="ChEBI" id="CHEBI:43474"/>
        <dbReference type="ChEBI" id="CHEBI:59918"/>
        <dbReference type="EC" id="3.6.1.7"/>
    </reaction>
</comment>
<reference evidence="9 10" key="1">
    <citation type="submission" date="2018-06" db="EMBL/GenBank/DDBJ databases">
        <title>Genomic Encyclopedia of Type Strains, Phase IV (KMG-IV): sequencing the most valuable type-strain genomes for metagenomic binning, comparative biology and taxonomic classification.</title>
        <authorList>
            <person name="Goeker M."/>
        </authorList>
    </citation>
    <scope>NUCLEOTIDE SEQUENCE [LARGE SCALE GENOMIC DNA]</scope>
    <source>
        <strain evidence="9 10">DSM 15140</strain>
    </source>
</reference>
<proteinExistence type="inferred from homology"/>
<dbReference type="Gene3D" id="3.30.70.100">
    <property type="match status" value="1"/>
</dbReference>
<evidence type="ECO:0000256" key="4">
    <source>
        <dbReference type="ARBA" id="ARBA00047645"/>
    </source>
</evidence>
<comment type="similarity">
    <text evidence="1 7">Belongs to the acylphosphatase family.</text>
</comment>
<dbReference type="NCBIfam" id="NF011008">
    <property type="entry name" value="PRK14434.1"/>
    <property type="match status" value="1"/>
</dbReference>
<feature type="active site" evidence="5">
    <location>
        <position position="38"/>
    </location>
</feature>
<evidence type="ECO:0000256" key="6">
    <source>
        <dbReference type="RuleBase" id="RU000553"/>
    </source>
</evidence>
<dbReference type="Pfam" id="PF00708">
    <property type="entry name" value="Acylphosphatase"/>
    <property type="match status" value="1"/>
</dbReference>
<dbReference type="InterPro" id="IPR017968">
    <property type="entry name" value="Acylphosphatase_CS"/>
</dbReference>
<name>A0A366EGT5_9BACI</name>
<dbReference type="PANTHER" id="PTHR47268:SF4">
    <property type="entry name" value="ACYLPHOSPHATASE"/>
    <property type="match status" value="1"/>
</dbReference>
<keyword evidence="10" id="KW-1185">Reference proteome</keyword>
<dbReference type="InterPro" id="IPR001792">
    <property type="entry name" value="Acylphosphatase-like_dom"/>
</dbReference>
<comment type="caution">
    <text evidence="9">The sequence shown here is derived from an EMBL/GenBank/DDBJ whole genome shotgun (WGS) entry which is preliminary data.</text>
</comment>
<dbReference type="AlphaFoldDB" id="A0A366EGT5"/>
<dbReference type="SUPFAM" id="SSF54975">
    <property type="entry name" value="Acylphosphatase/BLUF domain-like"/>
    <property type="match status" value="1"/>
</dbReference>
<dbReference type="GO" id="GO:0003998">
    <property type="term" value="F:acylphosphatase activity"/>
    <property type="evidence" value="ECO:0007669"/>
    <property type="project" value="UniProtKB-EC"/>
</dbReference>
<dbReference type="PROSITE" id="PS51160">
    <property type="entry name" value="ACYLPHOSPHATASE_3"/>
    <property type="match status" value="1"/>
</dbReference>
<organism evidence="9 10">
    <name type="scientific">Paraliobacillus ryukyuensis</name>
    <dbReference type="NCBI Taxonomy" id="200904"/>
    <lineage>
        <taxon>Bacteria</taxon>
        <taxon>Bacillati</taxon>
        <taxon>Bacillota</taxon>
        <taxon>Bacilli</taxon>
        <taxon>Bacillales</taxon>
        <taxon>Bacillaceae</taxon>
        <taxon>Paraliobacillus</taxon>
    </lineage>
</organism>
<dbReference type="EMBL" id="QNRI01000001">
    <property type="protein sequence ID" value="RBP01594.1"/>
    <property type="molecule type" value="Genomic_DNA"/>
</dbReference>
<dbReference type="STRING" id="200904.GCA_900168775_01778"/>
<accession>A0A366EGT5</accession>
<dbReference type="PROSITE" id="PS00151">
    <property type="entry name" value="ACYLPHOSPHATASE_2"/>
    <property type="match status" value="1"/>
</dbReference>
<evidence type="ECO:0000256" key="7">
    <source>
        <dbReference type="RuleBase" id="RU004168"/>
    </source>
</evidence>
<dbReference type="RefSeq" id="WP_113866309.1">
    <property type="nucleotide sequence ID" value="NZ_BAABQN010000001.1"/>
</dbReference>
<keyword evidence="5 6" id="KW-0378">Hydrolase</keyword>
<evidence type="ECO:0000313" key="9">
    <source>
        <dbReference type="EMBL" id="RBP01594.1"/>
    </source>
</evidence>
<sequence>MSKVRVNMIVSGKVQGVGFRYTTQMKAKEIGINGWVKNLVDGTVEIEAEGDAQKVYKFVDIIKAGPSRFIKVDNVDIETYEELKNYQDFDVVY</sequence>
<feature type="active site" evidence="5">
    <location>
        <position position="20"/>
    </location>
</feature>
<evidence type="ECO:0000256" key="3">
    <source>
        <dbReference type="ARBA" id="ARBA00015991"/>
    </source>
</evidence>
<dbReference type="PRINTS" id="PR00112">
    <property type="entry name" value="ACYLPHPHTASE"/>
</dbReference>
<dbReference type="Proteomes" id="UP000252254">
    <property type="component" value="Unassembled WGS sequence"/>
</dbReference>
<dbReference type="PANTHER" id="PTHR47268">
    <property type="entry name" value="ACYLPHOSPHATASE"/>
    <property type="match status" value="1"/>
</dbReference>
<evidence type="ECO:0000313" key="10">
    <source>
        <dbReference type="Proteomes" id="UP000252254"/>
    </source>
</evidence>